<protein>
    <submittedName>
        <fullName evidence="1">Uncharacterized protein</fullName>
    </submittedName>
</protein>
<dbReference type="OrthoDB" id="690470at2759"/>
<organism evidence="1 2">
    <name type="scientific">Miscanthus lutarioriparius</name>
    <dbReference type="NCBI Taxonomy" id="422564"/>
    <lineage>
        <taxon>Eukaryota</taxon>
        <taxon>Viridiplantae</taxon>
        <taxon>Streptophyta</taxon>
        <taxon>Embryophyta</taxon>
        <taxon>Tracheophyta</taxon>
        <taxon>Spermatophyta</taxon>
        <taxon>Magnoliopsida</taxon>
        <taxon>Liliopsida</taxon>
        <taxon>Poales</taxon>
        <taxon>Poaceae</taxon>
        <taxon>PACMAD clade</taxon>
        <taxon>Panicoideae</taxon>
        <taxon>Andropogonodae</taxon>
        <taxon>Andropogoneae</taxon>
        <taxon>Saccharinae</taxon>
        <taxon>Miscanthus</taxon>
    </lineage>
</organism>
<dbReference type="EMBL" id="CAJGYO010000009">
    <property type="protein sequence ID" value="CAD6254434.1"/>
    <property type="molecule type" value="Genomic_DNA"/>
</dbReference>
<reference evidence="1" key="1">
    <citation type="submission" date="2020-10" db="EMBL/GenBank/DDBJ databases">
        <authorList>
            <person name="Han B."/>
            <person name="Lu T."/>
            <person name="Zhao Q."/>
            <person name="Huang X."/>
            <person name="Zhao Y."/>
        </authorList>
    </citation>
    <scope>NUCLEOTIDE SEQUENCE</scope>
</reference>
<comment type="caution">
    <text evidence="1">The sequence shown here is derived from an EMBL/GenBank/DDBJ whole genome shotgun (WGS) entry which is preliminary data.</text>
</comment>
<dbReference type="Proteomes" id="UP000604825">
    <property type="component" value="Unassembled WGS sequence"/>
</dbReference>
<sequence>MDCCRQHCVQLAGPLRDSLANATPTKQPNDDAAHLLISMCPSLYRAVYSGRTAEVMELLLHQKGAARDGKAAAGERFSF</sequence>
<name>A0A811QE93_9POAL</name>
<keyword evidence="2" id="KW-1185">Reference proteome</keyword>
<gene>
    <name evidence="1" type="ORF">NCGR_LOCUS38038</name>
</gene>
<evidence type="ECO:0000313" key="1">
    <source>
        <dbReference type="EMBL" id="CAD6254434.1"/>
    </source>
</evidence>
<proteinExistence type="predicted"/>
<dbReference type="AlphaFoldDB" id="A0A811QE93"/>
<accession>A0A811QE93</accession>
<evidence type="ECO:0000313" key="2">
    <source>
        <dbReference type="Proteomes" id="UP000604825"/>
    </source>
</evidence>